<feature type="region of interest" description="Disordered" evidence="1">
    <location>
        <begin position="1"/>
        <end position="30"/>
    </location>
</feature>
<accession>A0A4U6VVC0</accession>
<keyword evidence="2" id="KW-0812">Transmembrane</keyword>
<keyword evidence="4" id="KW-1185">Reference proteome</keyword>
<keyword evidence="2" id="KW-1133">Transmembrane helix</keyword>
<keyword evidence="2" id="KW-0472">Membrane</keyword>
<feature type="transmembrane region" description="Helical" evidence="2">
    <location>
        <begin position="34"/>
        <end position="55"/>
    </location>
</feature>
<evidence type="ECO:0000313" key="3">
    <source>
        <dbReference type="EMBL" id="TKW28807.1"/>
    </source>
</evidence>
<evidence type="ECO:0000256" key="2">
    <source>
        <dbReference type="SAM" id="Phobius"/>
    </source>
</evidence>
<gene>
    <name evidence="3" type="ORF">SEVIR_3G352332v2</name>
</gene>
<dbReference type="EMBL" id="CM016554">
    <property type="protein sequence ID" value="TKW28807.1"/>
    <property type="molecule type" value="Genomic_DNA"/>
</dbReference>
<evidence type="ECO:0000313" key="4">
    <source>
        <dbReference type="Proteomes" id="UP000298652"/>
    </source>
</evidence>
<reference evidence="3" key="1">
    <citation type="submission" date="2019-03" db="EMBL/GenBank/DDBJ databases">
        <title>WGS assembly of Setaria viridis.</title>
        <authorList>
            <person name="Huang P."/>
            <person name="Jenkins J."/>
            <person name="Grimwood J."/>
            <person name="Barry K."/>
            <person name="Healey A."/>
            <person name="Mamidi S."/>
            <person name="Sreedasyam A."/>
            <person name="Shu S."/>
            <person name="Feldman M."/>
            <person name="Wu J."/>
            <person name="Yu Y."/>
            <person name="Chen C."/>
            <person name="Johnson J."/>
            <person name="Rokhsar D."/>
            <person name="Baxter I."/>
            <person name="Schmutz J."/>
            <person name="Brutnell T."/>
            <person name="Kellogg E."/>
        </authorList>
    </citation>
    <scope>NUCLEOTIDE SEQUENCE [LARGE SCALE GENOMIC DNA]</scope>
</reference>
<dbReference type="AlphaFoldDB" id="A0A4U6VVC0"/>
<protein>
    <submittedName>
        <fullName evidence="3">Uncharacterized protein</fullName>
    </submittedName>
</protein>
<dbReference type="Gramene" id="TKW28807">
    <property type="protein sequence ID" value="TKW28807"/>
    <property type="gene ID" value="SEVIR_3G352332v2"/>
</dbReference>
<sequence>MSRWPCWSSSSGRQPSPTTRPPCRRPSPAWSTPWRSRVTVLGFYVAFNIILYSAYYSTQCEIIRIHVIGNYWCGI</sequence>
<organism evidence="3 4">
    <name type="scientific">Setaria viridis</name>
    <name type="common">Green bristlegrass</name>
    <name type="synonym">Setaria italica subsp. viridis</name>
    <dbReference type="NCBI Taxonomy" id="4556"/>
    <lineage>
        <taxon>Eukaryota</taxon>
        <taxon>Viridiplantae</taxon>
        <taxon>Streptophyta</taxon>
        <taxon>Embryophyta</taxon>
        <taxon>Tracheophyta</taxon>
        <taxon>Spermatophyta</taxon>
        <taxon>Magnoliopsida</taxon>
        <taxon>Liliopsida</taxon>
        <taxon>Poales</taxon>
        <taxon>Poaceae</taxon>
        <taxon>PACMAD clade</taxon>
        <taxon>Panicoideae</taxon>
        <taxon>Panicodae</taxon>
        <taxon>Paniceae</taxon>
        <taxon>Cenchrinae</taxon>
        <taxon>Setaria</taxon>
    </lineage>
</organism>
<dbReference type="Proteomes" id="UP000298652">
    <property type="component" value="Chromosome 3"/>
</dbReference>
<name>A0A4U6VVC0_SETVI</name>
<evidence type="ECO:0000256" key="1">
    <source>
        <dbReference type="SAM" id="MobiDB-lite"/>
    </source>
</evidence>
<proteinExistence type="predicted"/>